<dbReference type="Proteomes" id="UP001179280">
    <property type="component" value="Unassembled WGS sequence"/>
</dbReference>
<comment type="caution">
    <text evidence="2">The sequence shown here is derived from an EMBL/GenBank/DDBJ whole genome shotgun (WGS) entry which is preliminary data.</text>
</comment>
<reference evidence="2" key="1">
    <citation type="submission" date="2021-01" db="EMBL/GenBank/DDBJ databases">
        <title>Genomic Encyclopedia of Type Strains, Phase IV (KMG-IV): sequencing the most valuable type-strain genomes for metagenomic binning, comparative biology and taxonomic classification.</title>
        <authorList>
            <person name="Goeker M."/>
        </authorList>
    </citation>
    <scope>NUCLEOTIDE SEQUENCE</scope>
    <source>
        <strain evidence="2">DSM 21943</strain>
    </source>
</reference>
<dbReference type="InterPro" id="IPR027417">
    <property type="entry name" value="P-loop_NTPase"/>
</dbReference>
<dbReference type="Pfam" id="PF03205">
    <property type="entry name" value="MobB"/>
    <property type="match status" value="1"/>
</dbReference>
<sequence length="180" mass="20243">MENILQVVGYKNAGKTTIIEQLLDLFTATGYRVSTIKHHGHGGTPTGNTDSDRFSRLGAQGSLVEGDGHIHLYAQRSKWSLDELIQIHTIVSKPTLILVEGWKHGPYRKIVLLRTEADIPLLQLENICCALIHEQVQIHSGDWPFPIFSVANQKEYQSYLMRNVKKGVVQSNDSINKRSN</sequence>
<dbReference type="InterPro" id="IPR004435">
    <property type="entry name" value="MobB_dom"/>
</dbReference>
<dbReference type="Gene3D" id="3.40.50.300">
    <property type="entry name" value="P-loop containing nucleotide triphosphate hydrolases"/>
    <property type="match status" value="1"/>
</dbReference>
<accession>A0ABS2T017</accession>
<feature type="domain" description="Molybdopterin-guanine dinucleotide biosynthesis protein B (MobB)" evidence="1">
    <location>
        <begin position="4"/>
        <end position="122"/>
    </location>
</feature>
<protein>
    <submittedName>
        <fullName evidence="2">Molybdopterin-guanine dinucleotide biosynthesis protein B</fullName>
    </submittedName>
</protein>
<organism evidence="2 3">
    <name type="scientific">Shouchella xiaoxiensis</name>
    <dbReference type="NCBI Taxonomy" id="766895"/>
    <lineage>
        <taxon>Bacteria</taxon>
        <taxon>Bacillati</taxon>
        <taxon>Bacillota</taxon>
        <taxon>Bacilli</taxon>
        <taxon>Bacillales</taxon>
        <taxon>Bacillaceae</taxon>
        <taxon>Shouchella</taxon>
    </lineage>
</organism>
<dbReference type="NCBIfam" id="TIGR00176">
    <property type="entry name" value="mobB"/>
    <property type="match status" value="1"/>
</dbReference>
<gene>
    <name evidence="2" type="ORF">JOC54_004431</name>
</gene>
<dbReference type="RefSeq" id="WP_054794860.1">
    <property type="nucleotide sequence ID" value="NZ_JAFBCV010000022.1"/>
</dbReference>
<keyword evidence="3" id="KW-1185">Reference proteome</keyword>
<dbReference type="SUPFAM" id="SSF52540">
    <property type="entry name" value="P-loop containing nucleoside triphosphate hydrolases"/>
    <property type="match status" value="1"/>
</dbReference>
<name>A0ABS2T017_9BACI</name>
<evidence type="ECO:0000313" key="2">
    <source>
        <dbReference type="EMBL" id="MBM7841131.1"/>
    </source>
</evidence>
<evidence type="ECO:0000313" key="3">
    <source>
        <dbReference type="Proteomes" id="UP001179280"/>
    </source>
</evidence>
<dbReference type="InterPro" id="IPR052539">
    <property type="entry name" value="MGD_biosynthesis_adapter"/>
</dbReference>
<evidence type="ECO:0000259" key="1">
    <source>
        <dbReference type="Pfam" id="PF03205"/>
    </source>
</evidence>
<proteinExistence type="predicted"/>
<dbReference type="EMBL" id="JAFBCV010000022">
    <property type="protein sequence ID" value="MBM7841131.1"/>
    <property type="molecule type" value="Genomic_DNA"/>
</dbReference>
<dbReference type="PANTHER" id="PTHR40072:SF1">
    <property type="entry name" value="MOLYBDOPTERIN-GUANINE DINUCLEOTIDE BIOSYNTHESIS ADAPTER PROTEIN"/>
    <property type="match status" value="1"/>
</dbReference>
<dbReference type="PANTHER" id="PTHR40072">
    <property type="entry name" value="MOLYBDOPTERIN-GUANINE DINUCLEOTIDE BIOSYNTHESIS ADAPTER PROTEIN-RELATED"/>
    <property type="match status" value="1"/>
</dbReference>